<name>A0A1I3CUL0_9LACT</name>
<dbReference type="Proteomes" id="UP000198668">
    <property type="component" value="Unassembled WGS sequence"/>
</dbReference>
<accession>A0A1I3CUL0</accession>
<dbReference type="InterPro" id="IPR004843">
    <property type="entry name" value="Calcineurin-like_PHP"/>
</dbReference>
<gene>
    <name evidence="2" type="ORF">SAMN04489868_12322</name>
</gene>
<dbReference type="GO" id="GO:0110154">
    <property type="term" value="P:RNA decapping"/>
    <property type="evidence" value="ECO:0007669"/>
    <property type="project" value="TreeGrafter"/>
</dbReference>
<dbReference type="GO" id="GO:0008803">
    <property type="term" value="F:bis(5'-nucleosyl)-tetraphosphatase (symmetrical) activity"/>
    <property type="evidence" value="ECO:0007669"/>
    <property type="project" value="TreeGrafter"/>
</dbReference>
<dbReference type="SUPFAM" id="SSF56300">
    <property type="entry name" value="Metallo-dependent phosphatases"/>
    <property type="match status" value="1"/>
</dbReference>
<organism evidence="2 3">
    <name type="scientific">Pisciglobus halotolerans</name>
    <dbReference type="NCBI Taxonomy" id="745365"/>
    <lineage>
        <taxon>Bacteria</taxon>
        <taxon>Bacillati</taxon>
        <taxon>Bacillota</taxon>
        <taxon>Bacilli</taxon>
        <taxon>Lactobacillales</taxon>
        <taxon>Carnobacteriaceae</taxon>
    </lineage>
</organism>
<protein>
    <submittedName>
        <fullName evidence="2">Serine/threonine protein phosphatase 1</fullName>
    </submittedName>
</protein>
<evidence type="ECO:0000259" key="1">
    <source>
        <dbReference type="Pfam" id="PF00149"/>
    </source>
</evidence>
<dbReference type="AlphaFoldDB" id="A0A1I3CUL0"/>
<dbReference type="GO" id="GO:0016791">
    <property type="term" value="F:phosphatase activity"/>
    <property type="evidence" value="ECO:0007669"/>
    <property type="project" value="TreeGrafter"/>
</dbReference>
<sequence>MKSEVFAVGDVHGEYSMFKEILTHWNEETQQLILMGDLGDRGEDPKSCFLLAKELVEEKGAVCLRGNHEEMLLRFLQEPEENQGLYLLNGGKETIESFLYTGVLKEYSATAISHLLKSRYPFLEDFLKKRPRYIEWGSYLFVHAGVDLTKQDWKQSTEQDFVWIREVFYDQQNHTGKTIVFGHTITPMLYGDGRTTAIWQKNHLIGIDGGAVYGGVLHGVVFDQKGIKANYQVKNPKGAGL</sequence>
<dbReference type="OrthoDB" id="384253at2"/>
<dbReference type="InterPro" id="IPR029052">
    <property type="entry name" value="Metallo-depent_PP-like"/>
</dbReference>
<reference evidence="2 3" key="1">
    <citation type="submission" date="2016-10" db="EMBL/GenBank/DDBJ databases">
        <authorList>
            <person name="de Groot N.N."/>
        </authorList>
    </citation>
    <scope>NUCLEOTIDE SEQUENCE [LARGE SCALE GENOMIC DNA]</scope>
    <source>
        <strain evidence="2 3">DSM 27630</strain>
    </source>
</reference>
<dbReference type="PANTHER" id="PTHR42850">
    <property type="entry name" value="METALLOPHOSPHOESTERASE"/>
    <property type="match status" value="1"/>
</dbReference>
<dbReference type="EMBL" id="FOQE01000023">
    <property type="protein sequence ID" value="SFH78127.1"/>
    <property type="molecule type" value="Genomic_DNA"/>
</dbReference>
<feature type="domain" description="Calcineurin-like phosphoesterase" evidence="1">
    <location>
        <begin position="6"/>
        <end position="187"/>
    </location>
</feature>
<evidence type="ECO:0000313" key="2">
    <source>
        <dbReference type="EMBL" id="SFH78127.1"/>
    </source>
</evidence>
<dbReference type="Gene3D" id="3.60.21.10">
    <property type="match status" value="1"/>
</dbReference>
<dbReference type="PANTHER" id="PTHR42850:SF4">
    <property type="entry name" value="ZINC-DEPENDENT ENDOPOLYPHOSPHATASE"/>
    <property type="match status" value="1"/>
</dbReference>
<dbReference type="InterPro" id="IPR050126">
    <property type="entry name" value="Ap4A_hydrolase"/>
</dbReference>
<dbReference type="RefSeq" id="WP_092092792.1">
    <property type="nucleotide sequence ID" value="NZ_FOQE01000023.1"/>
</dbReference>
<dbReference type="GO" id="GO:0005737">
    <property type="term" value="C:cytoplasm"/>
    <property type="evidence" value="ECO:0007669"/>
    <property type="project" value="TreeGrafter"/>
</dbReference>
<keyword evidence="3" id="KW-1185">Reference proteome</keyword>
<evidence type="ECO:0000313" key="3">
    <source>
        <dbReference type="Proteomes" id="UP000198668"/>
    </source>
</evidence>
<dbReference type="Pfam" id="PF00149">
    <property type="entry name" value="Metallophos"/>
    <property type="match status" value="1"/>
</dbReference>
<proteinExistence type="predicted"/>